<reference evidence="1" key="1">
    <citation type="submission" date="2018-05" db="EMBL/GenBank/DDBJ databases">
        <authorList>
            <person name="Lanie J.A."/>
            <person name="Ng W.-L."/>
            <person name="Kazmierczak K.M."/>
            <person name="Andrzejewski T.M."/>
            <person name="Davidsen T.M."/>
            <person name="Wayne K.J."/>
            <person name="Tettelin H."/>
            <person name="Glass J.I."/>
            <person name="Rusch D."/>
            <person name="Podicherti R."/>
            <person name="Tsui H.-C.T."/>
            <person name="Winkler M.E."/>
        </authorList>
    </citation>
    <scope>NUCLEOTIDE SEQUENCE</scope>
</reference>
<proteinExistence type="predicted"/>
<dbReference type="AlphaFoldDB" id="A0A382YTC0"/>
<organism evidence="1">
    <name type="scientific">marine metagenome</name>
    <dbReference type="NCBI Taxonomy" id="408172"/>
    <lineage>
        <taxon>unclassified sequences</taxon>
        <taxon>metagenomes</taxon>
        <taxon>ecological metagenomes</taxon>
    </lineage>
</organism>
<dbReference type="EMBL" id="UINC01178387">
    <property type="protein sequence ID" value="SVD86512.1"/>
    <property type="molecule type" value="Genomic_DNA"/>
</dbReference>
<protein>
    <submittedName>
        <fullName evidence="1">Uncharacterized protein</fullName>
    </submittedName>
</protein>
<evidence type="ECO:0000313" key="1">
    <source>
        <dbReference type="EMBL" id="SVD86512.1"/>
    </source>
</evidence>
<sequence length="54" mass="6137">MSALHAGYPLPPLSARKGILRLLDGIDVEDRTEVADHILFRRRGRGAFLRQMIH</sequence>
<gene>
    <name evidence="1" type="ORF">METZ01_LOCUS439366</name>
</gene>
<feature type="non-terminal residue" evidence="1">
    <location>
        <position position="54"/>
    </location>
</feature>
<accession>A0A382YTC0</accession>
<name>A0A382YTC0_9ZZZZ</name>